<dbReference type="Gene3D" id="3.40.225.10">
    <property type="entry name" value="Class II aldolase/adducin N-terminal domain"/>
    <property type="match status" value="1"/>
</dbReference>
<dbReference type="AlphaFoldDB" id="A1RZS8"/>
<dbReference type="EnsemblBacteria" id="ABL78708">
    <property type="protein sequence ID" value="ABL78708"/>
    <property type="gene ID" value="Tpen_1311"/>
</dbReference>
<dbReference type="Proteomes" id="UP000000641">
    <property type="component" value="Chromosome"/>
</dbReference>
<evidence type="ECO:0000313" key="2">
    <source>
        <dbReference type="EMBL" id="ABL78708.1"/>
    </source>
</evidence>
<protein>
    <recommendedName>
        <fullName evidence="1">Thiamine-phosphate synthase ThiN domain-containing protein</fullName>
    </recommendedName>
</protein>
<evidence type="ECO:0000313" key="3">
    <source>
        <dbReference type="Proteomes" id="UP000000641"/>
    </source>
</evidence>
<feature type="domain" description="Thiamine-phosphate synthase ThiN" evidence="1">
    <location>
        <begin position="4"/>
        <end position="75"/>
    </location>
</feature>
<reference evidence="3" key="1">
    <citation type="journal article" date="2008" name="J. Bacteriol.">
        <title>Genome sequence of Thermofilum pendens reveals an exceptional loss of biosynthetic pathways without genome reduction.</title>
        <authorList>
            <person name="Anderson I."/>
            <person name="Rodriguez J."/>
            <person name="Susanti D."/>
            <person name="Porat I."/>
            <person name="Reich C."/>
            <person name="Ulrich L.E."/>
            <person name="Elkins J.G."/>
            <person name="Mavromatis K."/>
            <person name="Lykidis A."/>
            <person name="Kim E."/>
            <person name="Thompson L.S."/>
            <person name="Nolan M."/>
            <person name="Land M."/>
            <person name="Copeland A."/>
            <person name="Lapidus A."/>
            <person name="Lucas S."/>
            <person name="Detter C."/>
            <person name="Zhulin I.B."/>
            <person name="Olsen G.J."/>
            <person name="Whitman W."/>
            <person name="Mukhopadhyay B."/>
            <person name="Bristow J."/>
            <person name="Kyrpides N."/>
        </authorList>
    </citation>
    <scope>NUCLEOTIDE SEQUENCE [LARGE SCALE GENOMIC DNA]</scope>
    <source>
        <strain evidence="3">DSM 2475 / Hrk 5</strain>
    </source>
</reference>
<proteinExistence type="predicted"/>
<gene>
    <name evidence="2" type="ordered locus">Tpen_1311</name>
</gene>
<evidence type="ECO:0000259" key="1">
    <source>
        <dbReference type="Pfam" id="PF10120"/>
    </source>
</evidence>
<dbReference type="InterPro" id="IPR019293">
    <property type="entry name" value="ThiN"/>
</dbReference>
<dbReference type="SUPFAM" id="SSF53639">
    <property type="entry name" value="AraD/HMP-PK domain-like"/>
    <property type="match status" value="1"/>
</dbReference>
<dbReference type="STRING" id="368408.Tpen_1311"/>
<dbReference type="Pfam" id="PF10120">
    <property type="entry name" value="ThiN"/>
    <property type="match status" value="1"/>
</dbReference>
<dbReference type="EMBL" id="CP000505">
    <property type="protein sequence ID" value="ABL78708.1"/>
    <property type="molecule type" value="Genomic_DNA"/>
</dbReference>
<dbReference type="KEGG" id="tpe:Tpen_1311"/>
<dbReference type="PANTHER" id="PTHR40730">
    <property type="entry name" value="TRANSCRIPTIONAL REGULATOR PROTEIN-LIKE PROTEIN"/>
    <property type="match status" value="1"/>
</dbReference>
<dbReference type="HOGENOM" id="CLU_2613819_0_0_2"/>
<sequence length="78" mass="8563">MGNLVRAVGMLEGCPELSMLIPEVRSNIVYALPNPRTVRDVAGVEGRITVVNGRPKASSYPRFGASWHMARLIVEEQV</sequence>
<dbReference type="eggNOG" id="arCOG00021">
    <property type="taxonomic scope" value="Archaea"/>
</dbReference>
<dbReference type="InterPro" id="IPR036409">
    <property type="entry name" value="Aldolase_II/adducin_N_sf"/>
</dbReference>
<name>A1RZS8_THEPD</name>
<dbReference type="PANTHER" id="PTHR40730:SF4">
    <property type="entry name" value="TRANSCRIPTIONAL REGULATOR"/>
    <property type="match status" value="1"/>
</dbReference>
<accession>A1RZS8</accession>
<keyword evidence="3" id="KW-1185">Reference proteome</keyword>
<organism evidence="2 3">
    <name type="scientific">Thermofilum pendens (strain DSM 2475 / Hrk 5)</name>
    <dbReference type="NCBI Taxonomy" id="368408"/>
    <lineage>
        <taxon>Archaea</taxon>
        <taxon>Thermoproteota</taxon>
        <taxon>Thermoprotei</taxon>
        <taxon>Thermofilales</taxon>
        <taxon>Thermofilaceae</taxon>
        <taxon>Thermofilum</taxon>
    </lineage>
</organism>